<accession>A0A518GRE8</accession>
<dbReference type="AlphaFoldDB" id="A0A518GRE8"/>
<protein>
    <submittedName>
        <fullName evidence="1">Uncharacterized protein</fullName>
    </submittedName>
</protein>
<dbReference type="KEGG" id="peh:Spb1_30980"/>
<sequence>MQTSDHDQNEIPLTLILCPGVAKCEKFLKQRNLLKLICVRPAWISRDSP</sequence>
<dbReference type="EMBL" id="CP036299">
    <property type="protein sequence ID" value="QDV31160.1"/>
    <property type="molecule type" value="Genomic_DNA"/>
</dbReference>
<gene>
    <name evidence="1" type="ORF">Spb1_30980</name>
</gene>
<name>A0A518GRE8_9PLAN</name>
<evidence type="ECO:0000313" key="1">
    <source>
        <dbReference type="EMBL" id="QDV31160.1"/>
    </source>
</evidence>
<reference evidence="1 2" key="1">
    <citation type="submission" date="2019-02" db="EMBL/GenBank/DDBJ databases">
        <title>Deep-cultivation of Planctomycetes and their phenomic and genomic characterization uncovers novel biology.</title>
        <authorList>
            <person name="Wiegand S."/>
            <person name="Jogler M."/>
            <person name="Boedeker C."/>
            <person name="Pinto D."/>
            <person name="Vollmers J."/>
            <person name="Rivas-Marin E."/>
            <person name="Kohn T."/>
            <person name="Peeters S.H."/>
            <person name="Heuer A."/>
            <person name="Rast P."/>
            <person name="Oberbeckmann S."/>
            <person name="Bunk B."/>
            <person name="Jeske O."/>
            <person name="Meyerdierks A."/>
            <person name="Storesund J.E."/>
            <person name="Kallscheuer N."/>
            <person name="Luecker S."/>
            <person name="Lage O.M."/>
            <person name="Pohl T."/>
            <person name="Merkel B.J."/>
            <person name="Hornburger P."/>
            <person name="Mueller R.-W."/>
            <person name="Bruemmer F."/>
            <person name="Labrenz M."/>
            <person name="Spormann A.M."/>
            <person name="Op den Camp H."/>
            <person name="Overmann J."/>
            <person name="Amann R."/>
            <person name="Jetten M.S.M."/>
            <person name="Mascher T."/>
            <person name="Medema M.H."/>
            <person name="Devos D.P."/>
            <person name="Kaster A.-K."/>
            <person name="Ovreas L."/>
            <person name="Rohde M."/>
            <person name="Galperin M.Y."/>
            <person name="Jogler C."/>
        </authorList>
    </citation>
    <scope>NUCLEOTIDE SEQUENCE [LARGE SCALE GENOMIC DNA]</scope>
    <source>
        <strain evidence="1 2">Spb1</strain>
    </source>
</reference>
<proteinExistence type="predicted"/>
<keyword evidence="2" id="KW-1185">Reference proteome</keyword>
<dbReference type="Proteomes" id="UP000315349">
    <property type="component" value="Chromosome"/>
</dbReference>
<evidence type="ECO:0000313" key="2">
    <source>
        <dbReference type="Proteomes" id="UP000315349"/>
    </source>
</evidence>
<organism evidence="1 2">
    <name type="scientific">Planctopirus ephydatiae</name>
    <dbReference type="NCBI Taxonomy" id="2528019"/>
    <lineage>
        <taxon>Bacteria</taxon>
        <taxon>Pseudomonadati</taxon>
        <taxon>Planctomycetota</taxon>
        <taxon>Planctomycetia</taxon>
        <taxon>Planctomycetales</taxon>
        <taxon>Planctomycetaceae</taxon>
        <taxon>Planctopirus</taxon>
    </lineage>
</organism>